<reference evidence="2" key="1">
    <citation type="journal article" date="2019" name="Int. J. Syst. Evol. Microbiol.">
        <title>The Global Catalogue of Microorganisms (GCM) 10K type strain sequencing project: providing services to taxonomists for standard genome sequencing and annotation.</title>
        <authorList>
            <consortium name="The Broad Institute Genomics Platform"/>
            <consortium name="The Broad Institute Genome Sequencing Center for Infectious Disease"/>
            <person name="Wu L."/>
            <person name="Ma J."/>
        </authorList>
    </citation>
    <scope>NUCLEOTIDE SEQUENCE [LARGE SCALE GENOMIC DNA]</scope>
    <source>
        <strain evidence="2">CCUG 54527</strain>
    </source>
</reference>
<evidence type="ECO:0000313" key="1">
    <source>
        <dbReference type="EMBL" id="MFC6040524.1"/>
    </source>
</evidence>
<dbReference type="InterPro" id="IPR009303">
    <property type="entry name" value="DUF960"/>
</dbReference>
<organism evidence="1 2">
    <name type="scientific">Paenisporosarcina macmurdoensis</name>
    <dbReference type="NCBI Taxonomy" id="212659"/>
    <lineage>
        <taxon>Bacteria</taxon>
        <taxon>Bacillati</taxon>
        <taxon>Bacillota</taxon>
        <taxon>Bacilli</taxon>
        <taxon>Bacillales</taxon>
        <taxon>Caryophanaceae</taxon>
        <taxon>Paenisporosarcina</taxon>
    </lineage>
</organism>
<sequence>MFEDQVRRFVTDRIYKEIPPRIIDHLWWVIDGLVQANEELSCIQIFKLKGEEDRQNIIHQQLNVPFFKESTIHIVDGEPLPESVIWAVDTGEFQTLLFPEEMY</sequence>
<protein>
    <submittedName>
        <fullName evidence="1">DUF960 family protein</fullName>
    </submittedName>
</protein>
<dbReference type="EMBL" id="JBHSRI010000025">
    <property type="protein sequence ID" value="MFC6040524.1"/>
    <property type="molecule type" value="Genomic_DNA"/>
</dbReference>
<dbReference type="Pfam" id="PF06124">
    <property type="entry name" value="DUF960"/>
    <property type="match status" value="1"/>
</dbReference>
<dbReference type="Gene3D" id="3.10.450.150">
    <property type="entry name" value="enterococcus faecalis protein"/>
    <property type="match status" value="1"/>
</dbReference>
<name>A0ABW1L9Y0_9BACL</name>
<gene>
    <name evidence="1" type="ORF">ACFPYN_13945</name>
</gene>
<dbReference type="RefSeq" id="WP_377735025.1">
    <property type="nucleotide sequence ID" value="NZ_JBHSRI010000025.1"/>
</dbReference>
<keyword evidence="2" id="KW-1185">Reference proteome</keyword>
<dbReference type="Proteomes" id="UP001596170">
    <property type="component" value="Unassembled WGS sequence"/>
</dbReference>
<evidence type="ECO:0000313" key="2">
    <source>
        <dbReference type="Proteomes" id="UP001596170"/>
    </source>
</evidence>
<proteinExistence type="predicted"/>
<accession>A0ABW1L9Y0</accession>
<comment type="caution">
    <text evidence="1">The sequence shown here is derived from an EMBL/GenBank/DDBJ whole genome shotgun (WGS) entry which is preliminary data.</text>
</comment>